<evidence type="ECO:0000313" key="2">
    <source>
        <dbReference type="EMBL" id="KAH7326260.1"/>
    </source>
</evidence>
<organism evidence="2 3">
    <name type="scientific">Stachybotrys elegans</name>
    <dbReference type="NCBI Taxonomy" id="80388"/>
    <lineage>
        <taxon>Eukaryota</taxon>
        <taxon>Fungi</taxon>
        <taxon>Dikarya</taxon>
        <taxon>Ascomycota</taxon>
        <taxon>Pezizomycotina</taxon>
        <taxon>Sordariomycetes</taxon>
        <taxon>Hypocreomycetidae</taxon>
        <taxon>Hypocreales</taxon>
        <taxon>Stachybotryaceae</taxon>
        <taxon>Stachybotrys</taxon>
    </lineage>
</organism>
<reference evidence="2" key="1">
    <citation type="journal article" date="2021" name="Nat. Commun.">
        <title>Genetic determinants of endophytism in the Arabidopsis root mycobiome.</title>
        <authorList>
            <person name="Mesny F."/>
            <person name="Miyauchi S."/>
            <person name="Thiergart T."/>
            <person name="Pickel B."/>
            <person name="Atanasova L."/>
            <person name="Karlsson M."/>
            <person name="Huettel B."/>
            <person name="Barry K.W."/>
            <person name="Haridas S."/>
            <person name="Chen C."/>
            <person name="Bauer D."/>
            <person name="Andreopoulos W."/>
            <person name="Pangilinan J."/>
            <person name="LaButti K."/>
            <person name="Riley R."/>
            <person name="Lipzen A."/>
            <person name="Clum A."/>
            <person name="Drula E."/>
            <person name="Henrissat B."/>
            <person name="Kohler A."/>
            <person name="Grigoriev I.V."/>
            <person name="Martin F.M."/>
            <person name="Hacquard S."/>
        </authorList>
    </citation>
    <scope>NUCLEOTIDE SEQUENCE</scope>
    <source>
        <strain evidence="2">MPI-CAGE-CH-0235</strain>
    </source>
</reference>
<keyword evidence="1" id="KW-1133">Transmembrane helix</keyword>
<dbReference type="EMBL" id="JAGPNK010000002">
    <property type="protein sequence ID" value="KAH7326260.1"/>
    <property type="molecule type" value="Genomic_DNA"/>
</dbReference>
<dbReference type="AlphaFoldDB" id="A0A8K0T4C6"/>
<proteinExistence type="predicted"/>
<comment type="caution">
    <text evidence="2">The sequence shown here is derived from an EMBL/GenBank/DDBJ whole genome shotgun (WGS) entry which is preliminary data.</text>
</comment>
<keyword evidence="1" id="KW-0812">Transmembrane</keyword>
<evidence type="ECO:0000313" key="3">
    <source>
        <dbReference type="Proteomes" id="UP000813444"/>
    </source>
</evidence>
<accession>A0A8K0T4C6</accession>
<protein>
    <submittedName>
        <fullName evidence="2">Uncharacterized protein</fullName>
    </submittedName>
</protein>
<keyword evidence="1" id="KW-0472">Membrane</keyword>
<feature type="transmembrane region" description="Helical" evidence="1">
    <location>
        <begin position="20"/>
        <end position="41"/>
    </location>
</feature>
<gene>
    <name evidence="2" type="ORF">B0I35DRAFT_422274</name>
</gene>
<sequence>MPVEGTYNHHGRQGLKIESFVMWLFMSMSTIVSMSTTWWLHGAGRKGLAGRPWCRLPRHYRPTVPGSSCAAEASKNVFS</sequence>
<evidence type="ECO:0000256" key="1">
    <source>
        <dbReference type="SAM" id="Phobius"/>
    </source>
</evidence>
<name>A0A8K0T4C6_9HYPO</name>
<keyword evidence="3" id="KW-1185">Reference proteome</keyword>
<dbReference type="Proteomes" id="UP000813444">
    <property type="component" value="Unassembled WGS sequence"/>
</dbReference>